<dbReference type="AlphaFoldDB" id="A0A8J2W0I5"/>
<organism evidence="1 2">
    <name type="scientific">Danaus chrysippus</name>
    <name type="common">African queen</name>
    <dbReference type="NCBI Taxonomy" id="151541"/>
    <lineage>
        <taxon>Eukaryota</taxon>
        <taxon>Metazoa</taxon>
        <taxon>Ecdysozoa</taxon>
        <taxon>Arthropoda</taxon>
        <taxon>Hexapoda</taxon>
        <taxon>Insecta</taxon>
        <taxon>Pterygota</taxon>
        <taxon>Neoptera</taxon>
        <taxon>Endopterygota</taxon>
        <taxon>Lepidoptera</taxon>
        <taxon>Glossata</taxon>
        <taxon>Ditrysia</taxon>
        <taxon>Papilionoidea</taxon>
        <taxon>Nymphalidae</taxon>
        <taxon>Danainae</taxon>
        <taxon>Danaini</taxon>
        <taxon>Danaina</taxon>
        <taxon>Danaus</taxon>
        <taxon>Anosia</taxon>
    </lineage>
</organism>
<proteinExistence type="predicted"/>
<dbReference type="OrthoDB" id="289038at2759"/>
<evidence type="ECO:0000313" key="1">
    <source>
        <dbReference type="EMBL" id="CAG9562584.1"/>
    </source>
</evidence>
<protein>
    <submittedName>
        <fullName evidence="1">(African queen) hypothetical protein</fullName>
    </submittedName>
</protein>
<evidence type="ECO:0000313" key="2">
    <source>
        <dbReference type="Proteomes" id="UP000789524"/>
    </source>
</evidence>
<dbReference type="Proteomes" id="UP000789524">
    <property type="component" value="Unassembled WGS sequence"/>
</dbReference>
<gene>
    <name evidence="1" type="ORF">DCHRY22_LOCUS3897</name>
</gene>
<sequence>MCLRDIAGDAGRWVKLDDGEVSECAMHDDDEMKAQCFGGEYTGEGPEHEEMSMLAVQLAAKFLFQVGFHTKKTLRGPAADWQDILCQHLRCSQAARTWFATDLFKHSHR</sequence>
<accession>A0A8J2W0I5</accession>
<reference evidence="1" key="1">
    <citation type="submission" date="2021-09" db="EMBL/GenBank/DDBJ databases">
        <authorList>
            <person name="Martin H S."/>
        </authorList>
    </citation>
    <scope>NUCLEOTIDE SEQUENCE</scope>
</reference>
<keyword evidence="2" id="KW-1185">Reference proteome</keyword>
<name>A0A8J2W0I5_9NEOP</name>
<comment type="caution">
    <text evidence="1">The sequence shown here is derived from an EMBL/GenBank/DDBJ whole genome shotgun (WGS) entry which is preliminary data.</text>
</comment>
<dbReference type="EMBL" id="CAKASE010000048">
    <property type="protein sequence ID" value="CAG9562584.1"/>
    <property type="molecule type" value="Genomic_DNA"/>
</dbReference>